<evidence type="ECO:0000313" key="1">
    <source>
        <dbReference type="EMBL" id="RGK39320.1"/>
    </source>
</evidence>
<reference evidence="3 4" key="1">
    <citation type="submission" date="2018-08" db="EMBL/GenBank/DDBJ databases">
        <title>A genome reference for cultivated species of the human gut microbiota.</title>
        <authorList>
            <person name="Zou Y."/>
            <person name="Xue W."/>
            <person name="Luo G."/>
        </authorList>
    </citation>
    <scope>NUCLEOTIDE SEQUENCE [LARGE SCALE GENOMIC DNA]</scope>
    <source>
        <strain evidence="2 4">AM09-9</strain>
        <strain evidence="1 3">TF11-7</strain>
    </source>
</reference>
<organism evidence="1 3">
    <name type="scientific">[Ruminococcus] lactaris</name>
    <dbReference type="NCBI Taxonomy" id="46228"/>
    <lineage>
        <taxon>Bacteria</taxon>
        <taxon>Bacillati</taxon>
        <taxon>Bacillota</taxon>
        <taxon>Clostridia</taxon>
        <taxon>Lachnospirales</taxon>
        <taxon>Lachnospiraceae</taxon>
        <taxon>Mediterraneibacter</taxon>
    </lineage>
</organism>
<evidence type="ECO:0000313" key="2">
    <source>
        <dbReference type="EMBL" id="RHJ58971.1"/>
    </source>
</evidence>
<dbReference type="InterPro" id="IPR023286">
    <property type="entry name" value="ABATE_dom_sf"/>
</dbReference>
<gene>
    <name evidence="2" type="ORF">DW116_11295</name>
    <name evidence="1" type="ORF">DXD17_08480</name>
</gene>
<dbReference type="EMBL" id="QSQN01000020">
    <property type="protein sequence ID" value="RGK39320.1"/>
    <property type="molecule type" value="Genomic_DNA"/>
</dbReference>
<dbReference type="EMBL" id="QRMI01000034">
    <property type="protein sequence ID" value="RHJ58971.1"/>
    <property type="molecule type" value="Genomic_DNA"/>
</dbReference>
<accession>A0A3E4LPC6</accession>
<proteinExistence type="predicted"/>
<evidence type="ECO:0000313" key="4">
    <source>
        <dbReference type="Proteomes" id="UP000285832"/>
    </source>
</evidence>
<comment type="caution">
    <text evidence="1">The sequence shown here is derived from an EMBL/GenBank/DDBJ whole genome shotgun (WGS) entry which is preliminary data.</text>
</comment>
<evidence type="ECO:0008006" key="5">
    <source>
        <dbReference type="Google" id="ProtNLM"/>
    </source>
</evidence>
<dbReference type="Proteomes" id="UP000260793">
    <property type="component" value="Unassembled WGS sequence"/>
</dbReference>
<protein>
    <recommendedName>
        <fullName evidence="5">CGNR zinc finger domain-containing protein</fullName>
    </recommendedName>
</protein>
<evidence type="ECO:0000313" key="3">
    <source>
        <dbReference type="Proteomes" id="UP000260793"/>
    </source>
</evidence>
<sequence>MDKYDWITTVFSDWAFTFVTSFLYYQDYDTLEEAERNVYRKGMECFGGIAPTYHIELLDKPTIVWDFHSLMLAIQMMFSFMITDENSTLKLCKHCGKIFVASRSNVQFCSPQCKNQHNVYKCRAKREDSE</sequence>
<name>A0A3E4LPC6_9FIRM</name>
<dbReference type="RefSeq" id="WP_023921659.1">
    <property type="nucleotide sequence ID" value="NZ_DAVZUU010000039.1"/>
</dbReference>
<dbReference type="AlphaFoldDB" id="A0A3E4LPC6"/>
<dbReference type="SUPFAM" id="SSF160904">
    <property type="entry name" value="Jann2411-like"/>
    <property type="match status" value="1"/>
</dbReference>
<dbReference type="Proteomes" id="UP000285832">
    <property type="component" value="Unassembled WGS sequence"/>
</dbReference>